<dbReference type="RefSeq" id="WP_248632133.1">
    <property type="nucleotide sequence ID" value="NZ_JALPTH010000004.1"/>
</dbReference>
<accession>A0ABT0I6G7</accession>
<protein>
    <submittedName>
        <fullName evidence="1">Chloramphenicol phosphotransferase CPT</fullName>
    </submittedName>
</protein>
<sequence length="181" mass="18236">MTTQVIVLNGGSSAGKTGIARCLQAVLPGPWLAFSIDGLVDALPAALREGGEGIGFAGDGGVEVGAGFRELEAAWMAGVAATARAGARLVVDDVFLGGAESQARWRTALDGLEVLWVGVRCDGAVAAGREIARGDRTGGMAAGQAEAAHRGVVYDLEVDTTRTESLVCAGTIAARVTGPGE</sequence>
<dbReference type="SUPFAM" id="SSF52540">
    <property type="entry name" value="P-loop containing nucleoside triphosphate hydrolases"/>
    <property type="match status" value="1"/>
</dbReference>
<dbReference type="Pfam" id="PF07931">
    <property type="entry name" value="CPT"/>
    <property type="match status" value="1"/>
</dbReference>
<evidence type="ECO:0000313" key="2">
    <source>
        <dbReference type="Proteomes" id="UP001522868"/>
    </source>
</evidence>
<dbReference type="Proteomes" id="UP001522868">
    <property type="component" value="Unassembled WGS sequence"/>
</dbReference>
<gene>
    <name evidence="1" type="primary">cpt</name>
    <name evidence="1" type="ORF">M1O15_05790</name>
</gene>
<evidence type="ECO:0000313" key="1">
    <source>
        <dbReference type="EMBL" id="MCK8676913.1"/>
    </source>
</evidence>
<dbReference type="PIRSF" id="PIRSF007531">
    <property type="entry name" value="CPT"/>
    <property type="match status" value="1"/>
</dbReference>
<dbReference type="Gene3D" id="3.40.50.300">
    <property type="entry name" value="P-loop containing nucleotide triphosphate hydrolases"/>
    <property type="match status" value="1"/>
</dbReference>
<keyword evidence="2" id="KW-1185">Reference proteome</keyword>
<comment type="caution">
    <text evidence="1">The sequence shown here is derived from an EMBL/GenBank/DDBJ whole genome shotgun (WGS) entry which is preliminary data.</text>
</comment>
<dbReference type="EMBL" id="JALPTH010000004">
    <property type="protein sequence ID" value="MCK8676913.1"/>
    <property type="molecule type" value="Genomic_DNA"/>
</dbReference>
<dbReference type="InterPro" id="IPR027417">
    <property type="entry name" value="P-loop_NTPase"/>
</dbReference>
<organism evidence="1 2">
    <name type="scientific">Streptomyces lichenis</name>
    <dbReference type="NCBI Taxonomy" id="2306967"/>
    <lineage>
        <taxon>Bacteria</taxon>
        <taxon>Bacillati</taxon>
        <taxon>Actinomycetota</taxon>
        <taxon>Actinomycetes</taxon>
        <taxon>Kitasatosporales</taxon>
        <taxon>Streptomycetaceae</taxon>
        <taxon>Streptomyces</taxon>
    </lineage>
</organism>
<dbReference type="InterPro" id="IPR012853">
    <property type="entry name" value="CPT"/>
</dbReference>
<reference evidence="1 2" key="1">
    <citation type="submission" date="2022-04" db="EMBL/GenBank/DDBJ databases">
        <title>Streptomyces sp. nov. LCR6-01 isolated from Lichen of Dirinaria sp.</title>
        <authorList>
            <person name="Kanchanasin P."/>
            <person name="Tanasupawat S."/>
            <person name="Phongsopitanun W."/>
        </authorList>
    </citation>
    <scope>NUCLEOTIDE SEQUENCE [LARGE SCALE GENOMIC DNA]</scope>
    <source>
        <strain evidence="1 2">LCR6-01</strain>
    </source>
</reference>
<proteinExistence type="predicted"/>
<name>A0ABT0I6G7_9ACTN</name>
<dbReference type="NCBIfam" id="NF033114">
    <property type="entry name" value="phos_trans_CPT"/>
    <property type="match status" value="1"/>
</dbReference>